<organism evidence="4 5">
    <name type="scientific">Candidatus Propionivibrio aalborgensis</name>
    <dbReference type="NCBI Taxonomy" id="1860101"/>
    <lineage>
        <taxon>Bacteria</taxon>
        <taxon>Pseudomonadati</taxon>
        <taxon>Pseudomonadota</taxon>
        <taxon>Betaproteobacteria</taxon>
        <taxon>Rhodocyclales</taxon>
        <taxon>Rhodocyclaceae</taxon>
        <taxon>Propionivibrio</taxon>
    </lineage>
</organism>
<feature type="transmembrane region" description="Helical" evidence="3">
    <location>
        <begin position="787"/>
        <end position="804"/>
    </location>
</feature>
<feature type="transmembrane region" description="Helical" evidence="3">
    <location>
        <begin position="192"/>
        <end position="210"/>
    </location>
</feature>
<keyword evidence="3" id="KW-0812">Transmembrane</keyword>
<dbReference type="PANTHER" id="PTHR38434:SF1">
    <property type="entry name" value="BLL2549 PROTEIN"/>
    <property type="match status" value="1"/>
</dbReference>
<feature type="transmembrane region" description="Helical" evidence="3">
    <location>
        <begin position="1021"/>
        <end position="1041"/>
    </location>
</feature>
<feature type="transmembrane region" description="Helical" evidence="3">
    <location>
        <begin position="690"/>
        <end position="712"/>
    </location>
</feature>
<accession>A0A1A8Y0T8</accession>
<keyword evidence="3" id="KW-0472">Membrane</keyword>
<evidence type="ECO:0000256" key="3">
    <source>
        <dbReference type="SAM" id="Phobius"/>
    </source>
</evidence>
<feature type="transmembrane region" description="Helical" evidence="3">
    <location>
        <begin position="272"/>
        <end position="291"/>
    </location>
</feature>
<feature type="compositionally biased region" description="Low complexity" evidence="2">
    <location>
        <begin position="57"/>
        <end position="69"/>
    </location>
</feature>
<feature type="transmembrane region" description="Helical" evidence="3">
    <location>
        <begin position="164"/>
        <end position="186"/>
    </location>
</feature>
<feature type="transmembrane region" description="Helical" evidence="3">
    <location>
        <begin position="352"/>
        <end position="370"/>
    </location>
</feature>
<feature type="transmembrane region" description="Helical" evidence="3">
    <location>
        <begin position="297"/>
        <end position="315"/>
    </location>
</feature>
<feature type="transmembrane region" description="Helical" evidence="3">
    <location>
        <begin position="1048"/>
        <end position="1066"/>
    </location>
</feature>
<feature type="transmembrane region" description="Helical" evidence="3">
    <location>
        <begin position="249"/>
        <end position="267"/>
    </location>
</feature>
<keyword evidence="3" id="KW-1133">Transmembrane helix</keyword>
<feature type="transmembrane region" description="Helical" evidence="3">
    <location>
        <begin position="516"/>
        <end position="534"/>
    </location>
</feature>
<feature type="transmembrane region" description="Helical" evidence="3">
    <location>
        <begin position="484"/>
        <end position="504"/>
    </location>
</feature>
<evidence type="ECO:0000256" key="1">
    <source>
        <dbReference type="SAM" id="Coils"/>
    </source>
</evidence>
<dbReference type="RefSeq" id="WP_186412323.1">
    <property type="nucleotide sequence ID" value="NZ_FLQY01000367.1"/>
</dbReference>
<feature type="transmembrane region" description="Helical" evidence="3">
    <location>
        <begin position="755"/>
        <end position="775"/>
    </location>
</feature>
<keyword evidence="1" id="KW-0175">Coiled coil</keyword>
<feature type="transmembrane region" description="Helical" evidence="3">
    <location>
        <begin position="618"/>
        <end position="638"/>
    </location>
</feature>
<feature type="transmembrane region" description="Helical" evidence="3">
    <location>
        <begin position="1078"/>
        <end position="1097"/>
    </location>
</feature>
<feature type="transmembrane region" description="Helical" evidence="3">
    <location>
        <begin position="460"/>
        <end position="477"/>
    </location>
</feature>
<feature type="transmembrane region" description="Helical" evidence="3">
    <location>
        <begin position="593"/>
        <end position="611"/>
    </location>
</feature>
<evidence type="ECO:0000313" key="4">
    <source>
        <dbReference type="EMBL" id="SBT10754.1"/>
    </source>
</evidence>
<feature type="transmembrane region" description="Helical" evidence="3">
    <location>
        <begin position="724"/>
        <end position="743"/>
    </location>
</feature>
<feature type="transmembrane region" description="Helical" evidence="3">
    <location>
        <begin position="433"/>
        <end position="454"/>
    </location>
</feature>
<dbReference type="EMBL" id="FLQY01000367">
    <property type="protein sequence ID" value="SBT10754.1"/>
    <property type="molecule type" value="Genomic_DNA"/>
</dbReference>
<feature type="region of interest" description="Disordered" evidence="2">
    <location>
        <begin position="57"/>
        <end position="130"/>
    </location>
</feature>
<feature type="coiled-coil region" evidence="1">
    <location>
        <begin position="23"/>
        <end position="50"/>
    </location>
</feature>
<dbReference type="Pfam" id="PF10101">
    <property type="entry name" value="DUF2339"/>
    <property type="match status" value="1"/>
</dbReference>
<evidence type="ECO:0000256" key="2">
    <source>
        <dbReference type="SAM" id="MobiDB-lite"/>
    </source>
</evidence>
<feature type="transmembrane region" description="Helical" evidence="3">
    <location>
        <begin position="406"/>
        <end position="426"/>
    </location>
</feature>
<feature type="transmembrane region" description="Helical" evidence="3">
    <location>
        <begin position="871"/>
        <end position="888"/>
    </location>
</feature>
<feature type="transmembrane region" description="Helical" evidence="3">
    <location>
        <begin position="6"/>
        <end position="26"/>
    </location>
</feature>
<feature type="transmembrane region" description="Helical" evidence="3">
    <location>
        <begin position="222"/>
        <end position="243"/>
    </location>
</feature>
<feature type="transmembrane region" description="Helical" evidence="3">
    <location>
        <begin position="560"/>
        <end position="581"/>
    </location>
</feature>
<dbReference type="PANTHER" id="PTHR38434">
    <property type="entry name" value="BLL2549 PROTEIN"/>
    <property type="match status" value="1"/>
</dbReference>
<gene>
    <name evidence="4" type="ORF">PROAA_640010</name>
</gene>
<feature type="transmembrane region" description="Helical" evidence="3">
    <location>
        <begin position="908"/>
        <end position="926"/>
    </location>
</feature>
<feature type="transmembrane region" description="Helical" evidence="3">
    <location>
        <begin position="946"/>
        <end position="963"/>
    </location>
</feature>
<protein>
    <submittedName>
        <fullName evidence="4">Putative membrane protein</fullName>
    </submittedName>
</protein>
<feature type="transmembrane region" description="Helical" evidence="3">
    <location>
        <begin position="983"/>
        <end position="1001"/>
    </location>
</feature>
<keyword evidence="5" id="KW-1185">Reference proteome</keyword>
<dbReference type="Proteomes" id="UP000199600">
    <property type="component" value="Unassembled WGS sequence"/>
</dbReference>
<reference evidence="4 5" key="1">
    <citation type="submission" date="2016-06" db="EMBL/GenBank/DDBJ databases">
        <authorList>
            <person name="Kjaerup R.B."/>
            <person name="Dalgaard T.S."/>
            <person name="Juul-Madsen H.R."/>
        </authorList>
    </citation>
    <scope>NUCLEOTIDE SEQUENCE [LARGE SCALE GENOMIC DNA]</scope>
    <source>
        <strain evidence="4">2</strain>
    </source>
</reference>
<name>A0A1A8Y0T8_9RHOO</name>
<evidence type="ECO:0000313" key="5">
    <source>
        <dbReference type="Proteomes" id="UP000199600"/>
    </source>
</evidence>
<dbReference type="InterPro" id="IPR019286">
    <property type="entry name" value="DUF2339_TM"/>
</dbReference>
<feature type="transmembrane region" description="Helical" evidence="3">
    <location>
        <begin position="382"/>
        <end position="400"/>
    </location>
</feature>
<dbReference type="AlphaFoldDB" id="A0A1A8Y0T8"/>
<feature type="transmembrane region" description="Helical" evidence="3">
    <location>
        <begin position="658"/>
        <end position="678"/>
    </location>
</feature>
<proteinExistence type="predicted"/>
<feature type="transmembrane region" description="Helical" evidence="3">
    <location>
        <begin position="824"/>
        <end position="841"/>
    </location>
</feature>
<feature type="transmembrane region" description="Helical" evidence="3">
    <location>
        <begin position="322"/>
        <end position="340"/>
    </location>
</feature>
<sequence length="1106" mass="120350">MESLLVLAGLVIFGIPIVLFLLVIGARRRVSVLERSVEQLQRELSLLHEQVSTPHVTASVGSSATAPSPSVVPPSGPAESAALRSTDKATTVSEPEPERLLTSATEPEQPPPGQGREEYDPGPATIPGYGPVPGALATPYQAIELPEPPAWLRKAKDWLFGGNLVAKGGLLILFFGVSFLLKYAAARVSVPIELRLAGIALADIALLVWGWRIRVTRPSISLPVQGSALGILMLVTFGAYRLYGLIPGGLTFGLLFALTAFTCLLAVLQDAIWLAIFGIAGGFAAPILVSTGSGSHIGLFSYYALLNAGIVAIALKRSWRLLNLLGFVFTFAISTAWGVLRYRPEDYLSAQGFLILFFVFYVGIAILYASRQAPRLRHYVDGTLVFGTPLLAFGLQYGLVQNKPFGLAYSALALGLFYIGLTLALWRRRGSSLQLLIESFLALGIVFGTLAVPFALDGRWTSAAWALEGAGIVWVGLRQKQKLAWAFGVLVQAGAWVSFVASVSGMNPGLAAQSNLWLGFLLLAGAGFVMAMNFRREARRGIDDDVDCGGDDQDVSSGPIFTLLSTVFLGFAAVWLLSGAWSEIYLRADTQAHTLYVLSGMGVAGILGLIARRLDWSMARYFALAPQLLAGLALLWVLGFDRAWMSHAYSGNLFDSAFLGSLLIALGAGFSGLSFYRLGEGGYQRISRILLGWSAFWWFVYVLGSLNGWGQFQLARLHLFTEAAYPLVHPVYGLLLASGTFLFARLARRLDWPDLRWLACAVWPGLLYTSSHIFLQLVRSPTYLPPWPVWAALLALWLAGEWLLREAGREGWLLPERHPRALRLIHTLRTAGPWLLLWPLGHNLVTLGLQADTAEQAVLLAESGWFASGSWARYLPVWAMMAYVALLIPRARDERWPTAPISGWYRDALIPLGALCALGLVAMWNLTQNGLMEPLPYLPILNPLDLSTGFAALLAVASWRLHAQSAQPAHSAHSDAIAPPGRLVIAAAVAAYLWFNLMLLRTAAHYLDIAYQFDPLFRSQFVQAMLSLVWSATALVLMRFAAKRVKRLPWMAGAGLLVLVVAKLFFIDLSNVGGIERIISFLGVGVLMLAIGYLAPFPSEKSTVAE</sequence>